<evidence type="ECO:0000313" key="2">
    <source>
        <dbReference type="Proteomes" id="UP000735302"/>
    </source>
</evidence>
<protein>
    <submittedName>
        <fullName evidence="1">Uncharacterized protein</fullName>
    </submittedName>
</protein>
<sequence length="95" mass="10438">MTEKTNTFFPQVVFVYSFRRSIPTRQTGTDTQTLTKPSTVLSGEQLGFEMGLSSNILVQSVKCHSNTTVNINKTLSMVLAPGVARPHRHCSGVHS</sequence>
<comment type="caution">
    <text evidence="1">The sequence shown here is derived from an EMBL/GenBank/DDBJ whole genome shotgun (WGS) entry which is preliminary data.</text>
</comment>
<proteinExistence type="predicted"/>
<evidence type="ECO:0000313" key="1">
    <source>
        <dbReference type="EMBL" id="GFO45556.1"/>
    </source>
</evidence>
<dbReference type="Proteomes" id="UP000735302">
    <property type="component" value="Unassembled WGS sequence"/>
</dbReference>
<dbReference type="EMBL" id="BLXT01008064">
    <property type="protein sequence ID" value="GFO45556.1"/>
    <property type="molecule type" value="Genomic_DNA"/>
</dbReference>
<keyword evidence="2" id="KW-1185">Reference proteome</keyword>
<dbReference type="AlphaFoldDB" id="A0AAV4DNW6"/>
<accession>A0AAV4DNW6</accession>
<gene>
    <name evidence="1" type="ORF">PoB_007206100</name>
</gene>
<name>A0AAV4DNW6_9GAST</name>
<reference evidence="1 2" key="1">
    <citation type="journal article" date="2021" name="Elife">
        <title>Chloroplast acquisition without the gene transfer in kleptoplastic sea slugs, Plakobranchus ocellatus.</title>
        <authorList>
            <person name="Maeda T."/>
            <person name="Takahashi S."/>
            <person name="Yoshida T."/>
            <person name="Shimamura S."/>
            <person name="Takaki Y."/>
            <person name="Nagai Y."/>
            <person name="Toyoda A."/>
            <person name="Suzuki Y."/>
            <person name="Arimoto A."/>
            <person name="Ishii H."/>
            <person name="Satoh N."/>
            <person name="Nishiyama T."/>
            <person name="Hasebe M."/>
            <person name="Maruyama T."/>
            <person name="Minagawa J."/>
            <person name="Obokata J."/>
            <person name="Shigenobu S."/>
        </authorList>
    </citation>
    <scope>NUCLEOTIDE SEQUENCE [LARGE SCALE GENOMIC DNA]</scope>
</reference>
<organism evidence="1 2">
    <name type="scientific">Plakobranchus ocellatus</name>
    <dbReference type="NCBI Taxonomy" id="259542"/>
    <lineage>
        <taxon>Eukaryota</taxon>
        <taxon>Metazoa</taxon>
        <taxon>Spiralia</taxon>
        <taxon>Lophotrochozoa</taxon>
        <taxon>Mollusca</taxon>
        <taxon>Gastropoda</taxon>
        <taxon>Heterobranchia</taxon>
        <taxon>Euthyneura</taxon>
        <taxon>Panpulmonata</taxon>
        <taxon>Sacoglossa</taxon>
        <taxon>Placobranchoidea</taxon>
        <taxon>Plakobranchidae</taxon>
        <taxon>Plakobranchus</taxon>
    </lineage>
</organism>